<dbReference type="SMART" id="SM00448">
    <property type="entry name" value="REC"/>
    <property type="match status" value="1"/>
</dbReference>
<feature type="domain" description="HTH luxR-type" evidence="4">
    <location>
        <begin position="141"/>
        <end position="206"/>
    </location>
</feature>
<dbReference type="InterPro" id="IPR058245">
    <property type="entry name" value="NreC/VraR/RcsB-like_REC"/>
</dbReference>
<dbReference type="PANTHER" id="PTHR43214:SF43">
    <property type="entry name" value="TWO-COMPONENT RESPONSE REGULATOR"/>
    <property type="match status" value="1"/>
</dbReference>
<comment type="caution">
    <text evidence="6">The sequence shown here is derived from an EMBL/GenBank/DDBJ whole genome shotgun (WGS) entry which is preliminary data.</text>
</comment>
<dbReference type="InterPro" id="IPR000792">
    <property type="entry name" value="Tscrpt_reg_LuxR_C"/>
</dbReference>
<dbReference type="PROSITE" id="PS50110">
    <property type="entry name" value="RESPONSE_REGULATORY"/>
    <property type="match status" value="1"/>
</dbReference>
<organism evidence="6 7">
    <name type="scientific">Luteococcus sanguinis</name>
    <dbReference type="NCBI Taxonomy" id="174038"/>
    <lineage>
        <taxon>Bacteria</taxon>
        <taxon>Bacillati</taxon>
        <taxon>Actinomycetota</taxon>
        <taxon>Actinomycetes</taxon>
        <taxon>Propionibacteriales</taxon>
        <taxon>Propionibacteriaceae</taxon>
        <taxon>Luteococcus</taxon>
    </lineage>
</organism>
<dbReference type="InterPro" id="IPR016032">
    <property type="entry name" value="Sig_transdc_resp-reg_C-effctor"/>
</dbReference>
<keyword evidence="7" id="KW-1185">Reference proteome</keyword>
<dbReference type="PROSITE" id="PS50043">
    <property type="entry name" value="HTH_LUXR_2"/>
    <property type="match status" value="1"/>
</dbReference>
<dbReference type="CDD" id="cd06170">
    <property type="entry name" value="LuxR_C_like"/>
    <property type="match status" value="1"/>
</dbReference>
<evidence type="ECO:0000313" key="6">
    <source>
        <dbReference type="EMBL" id="MFC6395691.1"/>
    </source>
</evidence>
<evidence type="ECO:0000256" key="2">
    <source>
        <dbReference type="ARBA" id="ARBA00023125"/>
    </source>
</evidence>
<dbReference type="CDD" id="cd17535">
    <property type="entry name" value="REC_NarL-like"/>
    <property type="match status" value="1"/>
</dbReference>
<dbReference type="PRINTS" id="PR00038">
    <property type="entry name" value="HTHLUXR"/>
</dbReference>
<dbReference type="EMBL" id="JBHSUA010000006">
    <property type="protein sequence ID" value="MFC6395691.1"/>
    <property type="molecule type" value="Genomic_DNA"/>
</dbReference>
<dbReference type="SUPFAM" id="SSF52172">
    <property type="entry name" value="CheY-like"/>
    <property type="match status" value="1"/>
</dbReference>
<dbReference type="SUPFAM" id="SSF46894">
    <property type="entry name" value="C-terminal effector domain of the bipartite response regulators"/>
    <property type="match status" value="1"/>
</dbReference>
<evidence type="ECO:0000256" key="1">
    <source>
        <dbReference type="ARBA" id="ARBA00022553"/>
    </source>
</evidence>
<feature type="domain" description="Response regulatory" evidence="5">
    <location>
        <begin position="1"/>
        <end position="113"/>
    </location>
</feature>
<gene>
    <name evidence="6" type="ORF">ACFP57_01595</name>
</gene>
<dbReference type="SMART" id="SM00421">
    <property type="entry name" value="HTH_LUXR"/>
    <property type="match status" value="1"/>
</dbReference>
<evidence type="ECO:0000256" key="3">
    <source>
        <dbReference type="PROSITE-ProRule" id="PRU00169"/>
    </source>
</evidence>
<accession>A0ABW1WXW4</accession>
<protein>
    <submittedName>
        <fullName evidence="6">Response regulator</fullName>
    </submittedName>
</protein>
<feature type="modified residue" description="4-aspartylphosphate" evidence="3">
    <location>
        <position position="48"/>
    </location>
</feature>
<proteinExistence type="predicted"/>
<dbReference type="Gene3D" id="3.40.50.2300">
    <property type="match status" value="1"/>
</dbReference>
<keyword evidence="1 3" id="KW-0597">Phosphoprotein</keyword>
<evidence type="ECO:0000259" key="5">
    <source>
        <dbReference type="PROSITE" id="PS50110"/>
    </source>
</evidence>
<evidence type="ECO:0000259" key="4">
    <source>
        <dbReference type="PROSITE" id="PS50043"/>
    </source>
</evidence>
<reference evidence="7" key="1">
    <citation type="journal article" date="2019" name="Int. J. Syst. Evol. Microbiol.">
        <title>The Global Catalogue of Microorganisms (GCM) 10K type strain sequencing project: providing services to taxonomists for standard genome sequencing and annotation.</title>
        <authorList>
            <consortium name="The Broad Institute Genomics Platform"/>
            <consortium name="The Broad Institute Genome Sequencing Center for Infectious Disease"/>
            <person name="Wu L."/>
            <person name="Ma J."/>
        </authorList>
    </citation>
    <scope>NUCLEOTIDE SEQUENCE [LARGE SCALE GENOMIC DNA]</scope>
    <source>
        <strain evidence="7">CGMCC 1.15277</strain>
    </source>
</reference>
<dbReference type="Pfam" id="PF00196">
    <property type="entry name" value="GerE"/>
    <property type="match status" value="1"/>
</dbReference>
<dbReference type="RefSeq" id="WP_343886439.1">
    <property type="nucleotide sequence ID" value="NZ_BAAAKI010000014.1"/>
</dbReference>
<dbReference type="Pfam" id="PF00072">
    <property type="entry name" value="Response_reg"/>
    <property type="match status" value="1"/>
</dbReference>
<dbReference type="PANTHER" id="PTHR43214">
    <property type="entry name" value="TWO-COMPONENT RESPONSE REGULATOR"/>
    <property type="match status" value="1"/>
</dbReference>
<dbReference type="Proteomes" id="UP001596266">
    <property type="component" value="Unassembled WGS sequence"/>
</dbReference>
<dbReference type="InterPro" id="IPR039420">
    <property type="entry name" value="WalR-like"/>
</dbReference>
<dbReference type="PROSITE" id="PS00622">
    <property type="entry name" value="HTH_LUXR_1"/>
    <property type="match status" value="1"/>
</dbReference>
<keyword evidence="2" id="KW-0238">DNA-binding</keyword>
<sequence length="218" mass="23444">MDDEALVRASFRAFLGRQERYLLVGEATNGREGVSTYDRLQPDVVLMDLRMPVMNGIAATSRITAEHPHAVVVGLTTFGTREFVVPMLQAGAAGYLLKHAGGRAVIAAMDQALDGDMPLSPEVRRELVHALSQSAAPQAGPAASALSVTPREQALLGWLAHGMSNAEIGARMFLSEGSVKQYLANVGEKLQVRSRTQILVRAIQLGLVDPHRLPALDE</sequence>
<name>A0ABW1WXW4_9ACTN</name>
<dbReference type="InterPro" id="IPR011006">
    <property type="entry name" value="CheY-like_superfamily"/>
</dbReference>
<dbReference type="InterPro" id="IPR001789">
    <property type="entry name" value="Sig_transdc_resp-reg_receiver"/>
</dbReference>
<evidence type="ECO:0000313" key="7">
    <source>
        <dbReference type="Proteomes" id="UP001596266"/>
    </source>
</evidence>